<dbReference type="GO" id="GO:0016971">
    <property type="term" value="F:flavin-dependent sulfhydryl oxidase activity"/>
    <property type="evidence" value="ECO:0007669"/>
    <property type="project" value="InterPro"/>
</dbReference>
<evidence type="ECO:0000256" key="2">
    <source>
        <dbReference type="ARBA" id="ARBA00022630"/>
    </source>
</evidence>
<proteinExistence type="predicted"/>
<evidence type="ECO:0000259" key="8">
    <source>
        <dbReference type="PROSITE" id="PS51324"/>
    </source>
</evidence>
<dbReference type="SUPFAM" id="SSF69000">
    <property type="entry name" value="FAD-dependent thiol oxidase"/>
    <property type="match status" value="1"/>
</dbReference>
<dbReference type="InterPro" id="IPR036774">
    <property type="entry name" value="ERV/ALR_sulphydryl_oxid_sf"/>
</dbReference>
<evidence type="ECO:0000256" key="4">
    <source>
        <dbReference type="ARBA" id="ARBA00023002"/>
    </source>
</evidence>
<evidence type="ECO:0000256" key="3">
    <source>
        <dbReference type="ARBA" id="ARBA00022827"/>
    </source>
</evidence>
<organism evidence="9 10">
    <name type="scientific">Chloriridovirus anopheles1</name>
    <dbReference type="NCBI Taxonomy" id="1465751"/>
    <lineage>
        <taxon>Viruses</taxon>
        <taxon>Varidnaviria</taxon>
        <taxon>Bamfordvirae</taxon>
        <taxon>Nucleocytoviricota</taxon>
        <taxon>Megaviricetes</taxon>
        <taxon>Pimascovirales</taxon>
        <taxon>Pimascovirales incertae sedis</taxon>
        <taxon>Iridoviridae</taxon>
        <taxon>Betairidovirinae</taxon>
        <taxon>Chloriridovirus</taxon>
    </lineage>
</organism>
<feature type="domain" description="ERV/ALR sulfhydryl oxidase" evidence="8">
    <location>
        <begin position="1"/>
        <end position="69"/>
    </location>
</feature>
<keyword evidence="2 7" id="KW-0285">Flavoprotein</keyword>
<keyword evidence="7" id="KW-0472">Membrane</keyword>
<comment type="catalytic activity">
    <reaction evidence="6 7">
        <text>2 R'C(R)SH + O2 = R'C(R)S-S(R)CR' + H2O2</text>
        <dbReference type="Rhea" id="RHEA:17357"/>
        <dbReference type="ChEBI" id="CHEBI:15379"/>
        <dbReference type="ChEBI" id="CHEBI:16240"/>
        <dbReference type="ChEBI" id="CHEBI:16520"/>
        <dbReference type="ChEBI" id="CHEBI:17412"/>
        <dbReference type="EC" id="1.8.3.2"/>
    </reaction>
</comment>
<feature type="transmembrane region" description="Helical" evidence="7">
    <location>
        <begin position="76"/>
        <end position="95"/>
    </location>
</feature>
<comment type="cofactor">
    <cofactor evidence="1 7">
        <name>FAD</name>
        <dbReference type="ChEBI" id="CHEBI:57692"/>
    </cofactor>
</comment>
<dbReference type="InterPro" id="IPR039799">
    <property type="entry name" value="ALR/ERV"/>
</dbReference>
<keyword evidence="3 7" id="KW-0274">FAD</keyword>
<keyword evidence="5" id="KW-1015">Disulfide bond</keyword>
<keyword evidence="7" id="KW-1133">Transmembrane helix</keyword>
<reference evidence="9 10" key="1">
    <citation type="submission" date="2013-12" db="EMBL/GenBank/DDBJ databases">
        <authorList>
            <person name="Tong Y."/>
            <person name="Zhang J."/>
            <person name="Huang Y."/>
            <person name="Li S."/>
            <person name="Pei G."/>
            <person name="Zhang Z."/>
            <person name="Mi Z."/>
            <person name="An X."/>
        </authorList>
    </citation>
    <scope>NUCLEOTIDE SEQUENCE [LARGE SCALE GENOMIC DNA]</scope>
    <source>
        <strain evidence="9">AMIV</strain>
    </source>
</reference>
<keyword evidence="4 7" id="KW-0560">Oxidoreductase</keyword>
<keyword evidence="7" id="KW-0812">Transmembrane</keyword>
<dbReference type="Gene3D" id="1.20.120.310">
    <property type="entry name" value="ERV/ALR sulfhydryl oxidase domain"/>
    <property type="match status" value="1"/>
</dbReference>
<dbReference type="RefSeq" id="YP_009021110.1">
    <property type="nucleotide sequence ID" value="NC_023848.1"/>
</dbReference>
<dbReference type="PROSITE" id="PS51324">
    <property type="entry name" value="ERV_ALR"/>
    <property type="match status" value="1"/>
</dbReference>
<evidence type="ECO:0000256" key="5">
    <source>
        <dbReference type="ARBA" id="ARBA00023157"/>
    </source>
</evidence>
<evidence type="ECO:0000313" key="10">
    <source>
        <dbReference type="Proteomes" id="UP000110868"/>
    </source>
</evidence>
<dbReference type="Proteomes" id="UP000110868">
    <property type="component" value="Segment"/>
</dbReference>
<dbReference type="EC" id="1.8.3.2" evidence="7"/>
<gene>
    <name evidence="9" type="ORF">AMIV_029</name>
</gene>
<dbReference type="GeneID" id="18938190"/>
<evidence type="ECO:0000256" key="7">
    <source>
        <dbReference type="RuleBase" id="RU371123"/>
    </source>
</evidence>
<protein>
    <recommendedName>
        <fullName evidence="7">Sulfhydryl oxidase</fullName>
        <ecNumber evidence="7">1.8.3.2</ecNumber>
    </recommendedName>
</protein>
<evidence type="ECO:0000256" key="1">
    <source>
        <dbReference type="ARBA" id="ARBA00001974"/>
    </source>
</evidence>
<keyword evidence="10" id="KW-1185">Reference proteome</keyword>
<dbReference type="OrthoDB" id="14873at10239"/>
<sequence>MKTFIQSIPVFLPCKDCQDHAFEYIKNTNLDKVVQSRDSLFVFFFDFHNAVNKRLNKPQFLLSDALKKYGMKKPSFNFNLWLSIILISIAVLFLVNRPLSS</sequence>
<dbReference type="KEGG" id="vg:18938190"/>
<evidence type="ECO:0000313" key="9">
    <source>
        <dbReference type="EMBL" id="AHL67526.1"/>
    </source>
</evidence>
<evidence type="ECO:0000256" key="6">
    <source>
        <dbReference type="ARBA" id="ARBA00048864"/>
    </source>
</evidence>
<dbReference type="PANTHER" id="PTHR12645:SF0">
    <property type="entry name" value="FAD-LINKED SULFHYDRYL OXIDASE ALR"/>
    <property type="match status" value="1"/>
</dbReference>
<dbReference type="GO" id="GO:0050660">
    <property type="term" value="F:flavin adenine dinucleotide binding"/>
    <property type="evidence" value="ECO:0007669"/>
    <property type="project" value="TreeGrafter"/>
</dbReference>
<accession>W8R9K4</accession>
<dbReference type="Pfam" id="PF04777">
    <property type="entry name" value="Evr1_Alr"/>
    <property type="match status" value="1"/>
</dbReference>
<name>W8R9K4_9VIRU</name>
<dbReference type="EMBL" id="KF938901">
    <property type="protein sequence ID" value="AHL67526.1"/>
    <property type="molecule type" value="Genomic_DNA"/>
</dbReference>
<dbReference type="InterPro" id="IPR017905">
    <property type="entry name" value="ERV/ALR_sulphydryl_oxidase"/>
</dbReference>
<dbReference type="PANTHER" id="PTHR12645">
    <property type="entry name" value="ALR/ERV"/>
    <property type="match status" value="1"/>
</dbReference>